<comment type="similarity">
    <text evidence="7">Belongs to the NAGSA dehydrogenase family. Type 1 subfamily.</text>
</comment>
<dbReference type="AlphaFoldDB" id="A0A9W6B1Z0"/>
<protein>
    <recommendedName>
        <fullName evidence="7">N-acetyl-gamma-glutamyl-phosphate reductase</fullName>
        <shortName evidence="7">AGPR</shortName>
        <ecNumber evidence="7">1.2.1.38</ecNumber>
    </recommendedName>
    <alternativeName>
        <fullName evidence="7">N-acetyl-glutamate semialdehyde dehydrogenase</fullName>
        <shortName evidence="7">NAGSA dehydrogenase</shortName>
    </alternativeName>
</protein>
<reference evidence="10" key="1">
    <citation type="submission" date="2022-07" db="EMBL/GenBank/DDBJ databases">
        <authorList>
            <person name="Kouya T."/>
            <person name="Ishiyama Y."/>
        </authorList>
    </citation>
    <scope>NUCLEOTIDE SEQUENCE</scope>
    <source>
        <strain evidence="10">WR16-4</strain>
    </source>
</reference>
<dbReference type="FunFam" id="3.30.360.10:FF:000014">
    <property type="entry name" value="N-acetyl-gamma-glutamyl-phosphate reductase"/>
    <property type="match status" value="1"/>
</dbReference>
<evidence type="ECO:0000313" key="10">
    <source>
        <dbReference type="EMBL" id="GLB47425.1"/>
    </source>
</evidence>
<comment type="caution">
    <text evidence="10">The sequence shown here is derived from an EMBL/GenBank/DDBJ whole genome shotgun (WGS) entry which is preliminary data.</text>
</comment>
<gene>
    <name evidence="10" type="primary">argC2</name>
    <name evidence="7" type="synonym">argC</name>
    <name evidence="10" type="ORF">WR164_14040</name>
</gene>
<dbReference type="PANTHER" id="PTHR32338">
    <property type="entry name" value="N-ACETYL-GAMMA-GLUTAMYL-PHOSPHATE REDUCTASE, CHLOROPLASTIC-RELATED-RELATED"/>
    <property type="match status" value="1"/>
</dbReference>
<evidence type="ECO:0000259" key="9">
    <source>
        <dbReference type="SMART" id="SM00859"/>
    </source>
</evidence>
<dbReference type="InterPro" id="IPR023013">
    <property type="entry name" value="AGPR_AS"/>
</dbReference>
<comment type="pathway">
    <text evidence="1 7">Amino-acid biosynthesis; L-arginine biosynthesis; N(2)-acetyl-L-ornithine from L-glutamate: step 3/4.</text>
</comment>
<dbReference type="InterPro" id="IPR000706">
    <property type="entry name" value="AGPR_type-1"/>
</dbReference>
<evidence type="ECO:0000313" key="11">
    <source>
        <dbReference type="Proteomes" id="UP001144204"/>
    </source>
</evidence>
<feature type="active site" evidence="7 8">
    <location>
        <position position="147"/>
    </location>
</feature>
<keyword evidence="4 7" id="KW-0521">NADP</keyword>
<name>A0A9W6B1Z0_9LACO</name>
<dbReference type="InterPro" id="IPR036291">
    <property type="entry name" value="NAD(P)-bd_dom_sf"/>
</dbReference>
<dbReference type="SUPFAM" id="SSF55347">
    <property type="entry name" value="Glyceraldehyde-3-phosphate dehydrogenase-like, C-terminal domain"/>
    <property type="match status" value="1"/>
</dbReference>
<dbReference type="Pfam" id="PF01118">
    <property type="entry name" value="Semialdhyde_dh"/>
    <property type="match status" value="1"/>
</dbReference>
<dbReference type="NCBIfam" id="TIGR01850">
    <property type="entry name" value="argC"/>
    <property type="match status" value="1"/>
</dbReference>
<keyword evidence="2 7" id="KW-0055">Arginine biosynthesis</keyword>
<dbReference type="GO" id="GO:0070401">
    <property type="term" value="F:NADP+ binding"/>
    <property type="evidence" value="ECO:0007669"/>
    <property type="project" value="InterPro"/>
</dbReference>
<sequence>MEVAIIGITGYAGTVLYELLTNHPQISQINLYAHNLTQSTPLGKITGQFSFGEQIVYPYDAQQIMENNDVVFFATPAGVTSKLAQPFLKQLFPVIDLSGDFRLNDPKQYEKWYQKPAANEDELKSAYYGLADLQNNDDQKYVANPGCYATSILLGLAPLVQNDLIQPDSILIDAKSGFSGAGKKLTTMNHFVNAHDNLQIYKPNQHKHIPEIMQKLKEWNQNVDYIQFMTTVVPMNRGIMSSIYVQIKPKIRFQNIQDAFKTCYQNSPFVFTTPNLPTVKEVVGTNECHLGFSYNPKTNYLLVDSVIDNMIKGAAGQAIQNLNQLFHFSITDGLKLTPTLP</sequence>
<dbReference type="GO" id="GO:0005737">
    <property type="term" value="C:cytoplasm"/>
    <property type="evidence" value="ECO:0007669"/>
    <property type="project" value="UniProtKB-SubCell"/>
</dbReference>
<reference evidence="10" key="2">
    <citation type="journal article" date="2023" name="PLoS ONE">
        <title>Philodulcilactobacillus myokoensis gen. nov., sp. nov., a fructophilic, acidophilic, and agar-phobic lactic acid bacterium isolated from fermented vegetable extracts.</title>
        <authorList>
            <person name="Kouya T."/>
            <person name="Ishiyama Y."/>
            <person name="Ohashi S."/>
            <person name="Kumakubo R."/>
            <person name="Yamazaki T."/>
            <person name="Otaki T."/>
        </authorList>
    </citation>
    <scope>NUCLEOTIDE SEQUENCE</scope>
    <source>
        <strain evidence="10">WR16-4</strain>
    </source>
</reference>
<keyword evidence="3 7" id="KW-0028">Amino-acid biosynthesis</keyword>
<dbReference type="EMBL" id="BRPL01000004">
    <property type="protein sequence ID" value="GLB47425.1"/>
    <property type="molecule type" value="Genomic_DNA"/>
</dbReference>
<evidence type="ECO:0000256" key="6">
    <source>
        <dbReference type="ARBA" id="ARBA00050557"/>
    </source>
</evidence>
<comment type="function">
    <text evidence="7">Catalyzes the NADPH-dependent reduction of N-acetyl-5-glutamyl phosphate to yield N-acetyl-L-glutamate 5-semialdehyde.</text>
</comment>
<dbReference type="SUPFAM" id="SSF51735">
    <property type="entry name" value="NAD(P)-binding Rossmann-fold domains"/>
    <property type="match status" value="1"/>
</dbReference>
<keyword evidence="5 7" id="KW-0560">Oxidoreductase</keyword>
<proteinExistence type="inferred from homology"/>
<feature type="domain" description="Semialdehyde dehydrogenase NAD-binding" evidence="9">
    <location>
        <begin position="2"/>
        <end position="141"/>
    </location>
</feature>
<dbReference type="InterPro" id="IPR000534">
    <property type="entry name" value="Semialdehyde_DH_NAD-bd"/>
</dbReference>
<evidence type="ECO:0000256" key="4">
    <source>
        <dbReference type="ARBA" id="ARBA00022857"/>
    </source>
</evidence>
<evidence type="ECO:0000256" key="8">
    <source>
        <dbReference type="PROSITE-ProRule" id="PRU10010"/>
    </source>
</evidence>
<comment type="catalytic activity">
    <reaction evidence="6 7">
        <text>N-acetyl-L-glutamate 5-semialdehyde + phosphate + NADP(+) = N-acetyl-L-glutamyl 5-phosphate + NADPH + H(+)</text>
        <dbReference type="Rhea" id="RHEA:21588"/>
        <dbReference type="ChEBI" id="CHEBI:15378"/>
        <dbReference type="ChEBI" id="CHEBI:29123"/>
        <dbReference type="ChEBI" id="CHEBI:43474"/>
        <dbReference type="ChEBI" id="CHEBI:57783"/>
        <dbReference type="ChEBI" id="CHEBI:57936"/>
        <dbReference type="ChEBI" id="CHEBI:58349"/>
        <dbReference type="EC" id="1.2.1.38"/>
    </reaction>
</comment>
<accession>A0A9W6B1Z0</accession>
<evidence type="ECO:0000256" key="1">
    <source>
        <dbReference type="ARBA" id="ARBA00004862"/>
    </source>
</evidence>
<dbReference type="Pfam" id="PF22698">
    <property type="entry name" value="Semialdhyde_dhC_1"/>
    <property type="match status" value="1"/>
</dbReference>
<dbReference type="SMART" id="SM00859">
    <property type="entry name" value="Semialdhyde_dh"/>
    <property type="match status" value="1"/>
</dbReference>
<dbReference type="GO" id="GO:0051287">
    <property type="term" value="F:NAD binding"/>
    <property type="evidence" value="ECO:0007669"/>
    <property type="project" value="InterPro"/>
</dbReference>
<dbReference type="InterPro" id="IPR058924">
    <property type="entry name" value="AGPR_dimerisation_dom"/>
</dbReference>
<dbReference type="PROSITE" id="PS01224">
    <property type="entry name" value="ARGC"/>
    <property type="match status" value="1"/>
</dbReference>
<keyword evidence="11" id="KW-1185">Reference proteome</keyword>
<evidence type="ECO:0000256" key="5">
    <source>
        <dbReference type="ARBA" id="ARBA00023002"/>
    </source>
</evidence>
<organism evidence="10 11">
    <name type="scientific">Philodulcilactobacillus myokoensis</name>
    <dbReference type="NCBI Taxonomy" id="2929573"/>
    <lineage>
        <taxon>Bacteria</taxon>
        <taxon>Bacillati</taxon>
        <taxon>Bacillota</taxon>
        <taxon>Bacilli</taxon>
        <taxon>Lactobacillales</taxon>
        <taxon>Lactobacillaceae</taxon>
        <taxon>Philodulcilactobacillus</taxon>
    </lineage>
</organism>
<dbReference type="EC" id="1.2.1.38" evidence="7"/>
<evidence type="ECO:0000256" key="3">
    <source>
        <dbReference type="ARBA" id="ARBA00022605"/>
    </source>
</evidence>
<dbReference type="InterPro" id="IPR050085">
    <property type="entry name" value="AGPR"/>
</dbReference>
<comment type="subcellular location">
    <subcellularLocation>
        <location evidence="7">Cytoplasm</location>
    </subcellularLocation>
</comment>
<dbReference type="GO" id="GO:0006526">
    <property type="term" value="P:L-arginine biosynthetic process"/>
    <property type="evidence" value="ECO:0007669"/>
    <property type="project" value="UniProtKB-UniRule"/>
</dbReference>
<dbReference type="CDD" id="cd17895">
    <property type="entry name" value="AGPR_1_N"/>
    <property type="match status" value="1"/>
</dbReference>
<keyword evidence="7" id="KW-0963">Cytoplasm</keyword>
<dbReference type="GO" id="GO:0003942">
    <property type="term" value="F:N-acetyl-gamma-glutamyl-phosphate reductase activity"/>
    <property type="evidence" value="ECO:0007669"/>
    <property type="project" value="UniProtKB-UniRule"/>
</dbReference>
<dbReference type="Gene3D" id="3.30.360.10">
    <property type="entry name" value="Dihydrodipicolinate Reductase, domain 2"/>
    <property type="match status" value="1"/>
</dbReference>
<dbReference type="HAMAP" id="MF_00150">
    <property type="entry name" value="ArgC_type1"/>
    <property type="match status" value="1"/>
</dbReference>
<dbReference type="Proteomes" id="UP001144204">
    <property type="component" value="Unassembled WGS sequence"/>
</dbReference>
<dbReference type="Gene3D" id="3.40.50.720">
    <property type="entry name" value="NAD(P)-binding Rossmann-like Domain"/>
    <property type="match status" value="1"/>
</dbReference>
<dbReference type="PANTHER" id="PTHR32338:SF10">
    <property type="entry name" value="N-ACETYL-GAMMA-GLUTAMYL-PHOSPHATE REDUCTASE, CHLOROPLASTIC-RELATED"/>
    <property type="match status" value="1"/>
</dbReference>
<evidence type="ECO:0000256" key="7">
    <source>
        <dbReference type="HAMAP-Rule" id="MF_00150"/>
    </source>
</evidence>
<dbReference type="CDD" id="cd23934">
    <property type="entry name" value="AGPR_1_C"/>
    <property type="match status" value="1"/>
</dbReference>
<evidence type="ECO:0000256" key="2">
    <source>
        <dbReference type="ARBA" id="ARBA00022571"/>
    </source>
</evidence>